<accession>A0ACC2WK24</accession>
<organism evidence="1 2">
    <name type="scientific">Naganishia cerealis</name>
    <dbReference type="NCBI Taxonomy" id="610337"/>
    <lineage>
        <taxon>Eukaryota</taxon>
        <taxon>Fungi</taxon>
        <taxon>Dikarya</taxon>
        <taxon>Basidiomycota</taxon>
        <taxon>Agaricomycotina</taxon>
        <taxon>Tremellomycetes</taxon>
        <taxon>Filobasidiales</taxon>
        <taxon>Filobasidiaceae</taxon>
        <taxon>Naganishia</taxon>
    </lineage>
</organism>
<comment type="caution">
    <text evidence="1">The sequence shown here is derived from an EMBL/GenBank/DDBJ whole genome shotgun (WGS) entry which is preliminary data.</text>
</comment>
<dbReference type="Proteomes" id="UP001241377">
    <property type="component" value="Unassembled WGS sequence"/>
</dbReference>
<proteinExistence type="predicted"/>
<name>A0ACC2WK24_9TREE</name>
<keyword evidence="2" id="KW-1185">Reference proteome</keyword>
<evidence type="ECO:0000313" key="1">
    <source>
        <dbReference type="EMBL" id="KAJ9111417.1"/>
    </source>
</evidence>
<gene>
    <name evidence="1" type="ORF">QFC19_001186</name>
</gene>
<dbReference type="EMBL" id="JASBWR010000008">
    <property type="protein sequence ID" value="KAJ9111417.1"/>
    <property type="molecule type" value="Genomic_DNA"/>
</dbReference>
<reference evidence="1" key="1">
    <citation type="submission" date="2023-04" db="EMBL/GenBank/DDBJ databases">
        <title>Draft Genome sequencing of Naganishia species isolated from polar environments using Oxford Nanopore Technology.</title>
        <authorList>
            <person name="Leo P."/>
            <person name="Venkateswaran K."/>
        </authorList>
    </citation>
    <scope>NUCLEOTIDE SEQUENCE</scope>
    <source>
        <strain evidence="1">MNA-CCFEE 5261</strain>
    </source>
</reference>
<protein>
    <submittedName>
        <fullName evidence="1">Uncharacterized protein</fullName>
    </submittedName>
</protein>
<sequence length="396" mass="42453">MVGRADHKRRPANLPPPPLTAPWEQIRAAPSVSQPHTVGSSGLSQVTGWSVEAISHPDPKDATCASAPARRRAEEVQAQARRRVPGLLNGRLDGLRIGLPIQVQETHLPPEHTPLPLGPLLAHLRSLGATLVPISIPTIPLCLPAYYVLACAEASSTLARFGGGWYGFESAKGSPRQDIRREGFGREVRKRIVAGTWALTAGYVHTRRSSLVPLRPWLTLTLLPVVHGNSAFDNSYLKALQLRHTLRADFQAVFRAPHPLTTELEQGKTPPPPDERGVDVILHPTAIRTAPPLPTTSNDDDDDDDVSPSAAAPSIASSEYVQDILTVPASLAGLPSLSVPYGVSTTDGWPVGVSLTAQWGMEDVALDVAKIGVESFYQAGQAVRRACLISEPQGSE</sequence>
<evidence type="ECO:0000313" key="2">
    <source>
        <dbReference type="Proteomes" id="UP001241377"/>
    </source>
</evidence>